<keyword evidence="4 5" id="KW-0648">Protein biosynthesis</keyword>
<evidence type="ECO:0000256" key="4">
    <source>
        <dbReference type="ARBA" id="ARBA00022917"/>
    </source>
</evidence>
<feature type="domain" description="Translation elongation factor EFTs/EF1B dimerisation" evidence="8">
    <location>
        <begin position="72"/>
        <end position="276"/>
    </location>
</feature>
<dbReference type="OrthoDB" id="9808348at2"/>
<evidence type="ECO:0000256" key="3">
    <source>
        <dbReference type="ARBA" id="ARBA00022768"/>
    </source>
</evidence>
<dbReference type="FunFam" id="1.10.286.20:FF:000001">
    <property type="entry name" value="Elongation factor Ts"/>
    <property type="match status" value="1"/>
</dbReference>
<comment type="function">
    <text evidence="5 6">Associates with the EF-Tu.GDP complex and induces the exchange of GDP to GTP. It remains bound to the aminoacyl-tRNA.EF-Tu.GTP complex up to the GTP hydrolysis stage on the ribosome.</text>
</comment>
<feature type="region of interest" description="Involved in Mg(2+) ion dislocation from EF-Tu" evidence="5">
    <location>
        <begin position="81"/>
        <end position="84"/>
    </location>
</feature>
<dbReference type="SUPFAM" id="SSF46934">
    <property type="entry name" value="UBA-like"/>
    <property type="match status" value="1"/>
</dbReference>
<dbReference type="AlphaFoldDB" id="A0A271IZ52"/>
<keyword evidence="5" id="KW-0963">Cytoplasm</keyword>
<protein>
    <recommendedName>
        <fullName evidence="2 5">Elongation factor Ts</fullName>
        <shortName evidence="5">EF-Ts</shortName>
    </recommendedName>
</protein>
<name>A0A271IZ52_9BACT</name>
<dbReference type="Gene3D" id="1.10.8.10">
    <property type="entry name" value="DNA helicase RuvA subunit, C-terminal domain"/>
    <property type="match status" value="1"/>
</dbReference>
<gene>
    <name evidence="5" type="primary">tsf</name>
    <name evidence="9" type="ORF">BSZ37_06365</name>
</gene>
<reference evidence="9 10" key="1">
    <citation type="submission" date="2016-11" db="EMBL/GenBank/DDBJ databases">
        <title>Study of marine rhodopsin-containing bacteria.</title>
        <authorList>
            <person name="Yoshizawa S."/>
            <person name="Kumagai Y."/>
            <person name="Kogure K."/>
        </authorList>
    </citation>
    <scope>NUCLEOTIDE SEQUENCE [LARGE SCALE GENOMIC DNA]</scope>
    <source>
        <strain evidence="9 10">SAORIC-28</strain>
    </source>
</reference>
<dbReference type="CDD" id="cd14275">
    <property type="entry name" value="UBA_EF-Ts"/>
    <property type="match status" value="1"/>
</dbReference>
<dbReference type="InterPro" id="IPR018101">
    <property type="entry name" value="Transl_elong_Ts_CS"/>
</dbReference>
<accession>A0A271IZ52</accession>
<evidence type="ECO:0000259" key="8">
    <source>
        <dbReference type="Pfam" id="PF00889"/>
    </source>
</evidence>
<dbReference type="GO" id="GO:0005737">
    <property type="term" value="C:cytoplasm"/>
    <property type="evidence" value="ECO:0007669"/>
    <property type="project" value="UniProtKB-SubCell"/>
</dbReference>
<evidence type="ECO:0000313" key="10">
    <source>
        <dbReference type="Proteomes" id="UP000216339"/>
    </source>
</evidence>
<dbReference type="Gene3D" id="3.30.479.20">
    <property type="entry name" value="Elongation factor Ts, dimerisation domain"/>
    <property type="match status" value="2"/>
</dbReference>
<evidence type="ECO:0000256" key="6">
    <source>
        <dbReference type="RuleBase" id="RU000642"/>
    </source>
</evidence>
<dbReference type="FunFam" id="1.10.8.10:FF:000001">
    <property type="entry name" value="Elongation factor Ts"/>
    <property type="match status" value="1"/>
</dbReference>
<evidence type="ECO:0000256" key="7">
    <source>
        <dbReference type="RuleBase" id="RU000643"/>
    </source>
</evidence>
<dbReference type="PROSITE" id="PS01127">
    <property type="entry name" value="EF_TS_2"/>
    <property type="match status" value="1"/>
</dbReference>
<comment type="similarity">
    <text evidence="1 5 6">Belongs to the EF-Ts family.</text>
</comment>
<dbReference type="Proteomes" id="UP000216339">
    <property type="component" value="Unassembled WGS sequence"/>
</dbReference>
<dbReference type="GO" id="GO:0003746">
    <property type="term" value="F:translation elongation factor activity"/>
    <property type="evidence" value="ECO:0007669"/>
    <property type="project" value="UniProtKB-UniRule"/>
</dbReference>
<dbReference type="HAMAP" id="MF_00050">
    <property type="entry name" value="EF_Ts"/>
    <property type="match status" value="1"/>
</dbReference>
<dbReference type="InterPro" id="IPR009060">
    <property type="entry name" value="UBA-like_sf"/>
</dbReference>
<evidence type="ECO:0000256" key="2">
    <source>
        <dbReference type="ARBA" id="ARBA00016956"/>
    </source>
</evidence>
<comment type="subcellular location">
    <subcellularLocation>
        <location evidence="5 7">Cytoplasm</location>
    </subcellularLocation>
</comment>
<dbReference type="PANTHER" id="PTHR11741:SF0">
    <property type="entry name" value="ELONGATION FACTOR TS, MITOCHONDRIAL"/>
    <property type="match status" value="1"/>
</dbReference>
<dbReference type="NCBIfam" id="TIGR00116">
    <property type="entry name" value="tsf"/>
    <property type="match status" value="1"/>
</dbReference>
<dbReference type="InterPro" id="IPR014039">
    <property type="entry name" value="Transl_elong_EFTs/EF1B_dimer"/>
</dbReference>
<proteinExistence type="inferred from homology"/>
<dbReference type="PANTHER" id="PTHR11741">
    <property type="entry name" value="ELONGATION FACTOR TS"/>
    <property type="match status" value="1"/>
</dbReference>
<dbReference type="InterPro" id="IPR001816">
    <property type="entry name" value="Transl_elong_EFTs/EF1B"/>
</dbReference>
<evidence type="ECO:0000256" key="1">
    <source>
        <dbReference type="ARBA" id="ARBA00005532"/>
    </source>
</evidence>
<dbReference type="PROSITE" id="PS01126">
    <property type="entry name" value="EF_TS_1"/>
    <property type="match status" value="1"/>
</dbReference>
<dbReference type="Pfam" id="PF00889">
    <property type="entry name" value="EF_TS"/>
    <property type="match status" value="1"/>
</dbReference>
<dbReference type="Gene3D" id="1.10.286.20">
    <property type="match status" value="1"/>
</dbReference>
<sequence length="277" mass="29533">MAISAQDVKKLREQTGVGMMDCKKALVEADGNFEEAVEILRKKGQKVAAKRADREASEGAIVTATTDDGGAGVIAEVNSETDFVARNDEFVGFAQSIADALLAARPADVEAAKADVQVNGQALGDALTQMTGKIGEKIELKRFEIVDAADGGTVVDYIHPGAKLGVLVEMTGDGDLEDAGRDVAMQAAAMNPIAATRADVPQDVQDKELEIGREQARAEGKPDQILDKIAEGKLNRYFKDNVLVEQPFVKDSSQTVQQMLKAQGADLKRFVRFALGG</sequence>
<dbReference type="SUPFAM" id="SSF54713">
    <property type="entry name" value="Elongation factor Ts (EF-Ts), dimerisation domain"/>
    <property type="match status" value="2"/>
</dbReference>
<evidence type="ECO:0000256" key="5">
    <source>
        <dbReference type="HAMAP-Rule" id="MF_00050"/>
    </source>
</evidence>
<dbReference type="EMBL" id="MQWD01000001">
    <property type="protein sequence ID" value="PAP76094.1"/>
    <property type="molecule type" value="Genomic_DNA"/>
</dbReference>
<dbReference type="InterPro" id="IPR036402">
    <property type="entry name" value="EF-Ts_dimer_sf"/>
</dbReference>
<keyword evidence="10" id="KW-1185">Reference proteome</keyword>
<keyword evidence="3 5" id="KW-0251">Elongation factor</keyword>
<dbReference type="RefSeq" id="WP_095509735.1">
    <property type="nucleotide sequence ID" value="NZ_MQWD01000001.1"/>
</dbReference>
<organism evidence="9 10">
    <name type="scientific">Rubrivirga marina</name>
    <dbReference type="NCBI Taxonomy" id="1196024"/>
    <lineage>
        <taxon>Bacteria</taxon>
        <taxon>Pseudomonadati</taxon>
        <taxon>Rhodothermota</taxon>
        <taxon>Rhodothermia</taxon>
        <taxon>Rhodothermales</taxon>
        <taxon>Rubricoccaceae</taxon>
        <taxon>Rubrivirga</taxon>
    </lineage>
</organism>
<evidence type="ECO:0000313" key="9">
    <source>
        <dbReference type="EMBL" id="PAP76094.1"/>
    </source>
</evidence>
<comment type="caution">
    <text evidence="9">The sequence shown here is derived from an EMBL/GenBank/DDBJ whole genome shotgun (WGS) entry which is preliminary data.</text>
</comment>